<dbReference type="OrthoDB" id="5547497at2759"/>
<dbReference type="EMBL" id="VNKQ01000017">
    <property type="protein sequence ID" value="KAG0645987.1"/>
    <property type="molecule type" value="Genomic_DNA"/>
</dbReference>
<feature type="transmembrane region" description="Helical" evidence="1">
    <location>
        <begin position="136"/>
        <end position="154"/>
    </location>
</feature>
<evidence type="ECO:0000313" key="2">
    <source>
        <dbReference type="EMBL" id="KAG0645987.1"/>
    </source>
</evidence>
<keyword evidence="1" id="KW-0472">Membrane</keyword>
<keyword evidence="1" id="KW-1133">Transmembrane helix</keyword>
<gene>
    <name evidence="2" type="ORF">D0Z07_7930</name>
</gene>
<keyword evidence="1" id="KW-0812">Transmembrane</keyword>
<comment type="caution">
    <text evidence="2">The sequence shown here is derived from an EMBL/GenBank/DDBJ whole genome shotgun (WGS) entry which is preliminary data.</text>
</comment>
<reference evidence="2" key="1">
    <citation type="submission" date="2019-07" db="EMBL/GenBank/DDBJ databases">
        <title>Hyphodiscus hymeniophilus genome sequencing and assembly.</title>
        <authorList>
            <person name="Kramer G."/>
            <person name="Nodwell J."/>
        </authorList>
    </citation>
    <scope>NUCLEOTIDE SEQUENCE</scope>
    <source>
        <strain evidence="2">ATCC 34498</strain>
    </source>
</reference>
<dbReference type="AlphaFoldDB" id="A0A9P6SQY6"/>
<feature type="transmembrane region" description="Helical" evidence="1">
    <location>
        <begin position="160"/>
        <end position="180"/>
    </location>
</feature>
<sequence>MLITHGFILLSAYITRLASPWLISAGLSGMIAPPHPSHSSSAPGFRGSGRNGGGWGSVSKWTSSFSGGIAGGGFFEFDFQVVKQVLPVAVIFVAKVSLSNLSFAYAQLPVYVLARIGIVPISLLLTALLTQAPLSVSTMSSALTATLTLLVASTRGYVRIPWESIVTGVFSSFFVALYPIQLSRTYKSLLNSLVPQGDILTTFPSHTSSSLPPDHSGTKEEARSYWRLLHYTSLLSILIFLPIVFFSGEIGRITRNCYTLDVFFMWLMVLCGGLGSWAVFWCTIALTRATSPLTASFLHIPRAAFLLPIMAGFKMPAYSWIGIGMCWASCAWFIKGRRKEGRMLGGLR</sequence>
<feature type="transmembrane region" description="Helical" evidence="1">
    <location>
        <begin position="85"/>
        <end position="106"/>
    </location>
</feature>
<feature type="transmembrane region" description="Helical" evidence="1">
    <location>
        <begin position="263"/>
        <end position="286"/>
    </location>
</feature>
<dbReference type="Proteomes" id="UP000785200">
    <property type="component" value="Unassembled WGS sequence"/>
</dbReference>
<feature type="transmembrane region" description="Helical" evidence="1">
    <location>
        <begin position="317"/>
        <end position="334"/>
    </location>
</feature>
<accession>A0A9P6SQY6</accession>
<protein>
    <submittedName>
        <fullName evidence="2">Solute carrier family 35 member C1</fullName>
    </submittedName>
</protein>
<organism evidence="2 3">
    <name type="scientific">Hyphodiscus hymeniophilus</name>
    <dbReference type="NCBI Taxonomy" id="353542"/>
    <lineage>
        <taxon>Eukaryota</taxon>
        <taxon>Fungi</taxon>
        <taxon>Dikarya</taxon>
        <taxon>Ascomycota</taxon>
        <taxon>Pezizomycotina</taxon>
        <taxon>Leotiomycetes</taxon>
        <taxon>Helotiales</taxon>
        <taxon>Hyphodiscaceae</taxon>
        <taxon>Hyphodiscus</taxon>
    </lineage>
</organism>
<proteinExistence type="predicted"/>
<evidence type="ECO:0000256" key="1">
    <source>
        <dbReference type="SAM" id="Phobius"/>
    </source>
</evidence>
<feature type="transmembrane region" description="Helical" evidence="1">
    <location>
        <begin position="228"/>
        <end position="248"/>
    </location>
</feature>
<feature type="transmembrane region" description="Helical" evidence="1">
    <location>
        <begin position="112"/>
        <end position="129"/>
    </location>
</feature>
<keyword evidence="3" id="KW-1185">Reference proteome</keyword>
<name>A0A9P6SQY6_9HELO</name>
<evidence type="ECO:0000313" key="3">
    <source>
        <dbReference type="Proteomes" id="UP000785200"/>
    </source>
</evidence>